<dbReference type="PANTHER" id="PTHR46797:SF1">
    <property type="entry name" value="METHYLPHOSPHONATE SYNTHASE"/>
    <property type="match status" value="1"/>
</dbReference>
<dbReference type="InterPro" id="IPR010982">
    <property type="entry name" value="Lambda_DNA-bd_dom_sf"/>
</dbReference>
<dbReference type="PANTHER" id="PTHR46797">
    <property type="entry name" value="HTH-TYPE TRANSCRIPTIONAL REGULATOR"/>
    <property type="match status" value="1"/>
</dbReference>
<reference evidence="4" key="1">
    <citation type="journal article" date="2019" name="Int. J. Syst. Evol. Microbiol.">
        <title>The Global Catalogue of Microorganisms (GCM) 10K type strain sequencing project: providing services to taxonomists for standard genome sequencing and annotation.</title>
        <authorList>
            <consortium name="The Broad Institute Genomics Platform"/>
            <consortium name="The Broad Institute Genome Sequencing Center for Infectious Disease"/>
            <person name="Wu L."/>
            <person name="Ma J."/>
        </authorList>
    </citation>
    <scope>NUCLEOTIDE SEQUENCE [LARGE SCALE GENOMIC DNA]</scope>
    <source>
        <strain evidence="4">CGMCC 4.7382</strain>
    </source>
</reference>
<sequence length="394" mass="42894">MIARARRRRGLSQAVLAGLVGRSESWLSQVERGKKAVTSYPVLTRLAEVLRVPVADLTGEDEEEPMRYAAAHRIEAAMTRYTALEAVIEDRGTDQPVNLRHLRLEAESVYAAYQATHYDEAGQRLPRLIREVEAASRGRTADRPAVCAIRSHVYNTTAAVLRRVGERELAWQAADRALAAAEWADEPLLAAVGAYRMSYVLMSRKRTAAAMELAMGAAEAVERRMHGAGTPEELSVHGGLHLAAATAAAAEYDRGAVPRFLREARRSADLLGRDANHHGTAFGPSNVTIHQISTSVQVGDAQAAVETGEELDLDSLPAGLVGRRAQVQLDLARGYTQRRMDAAAVNTLLAAERIAAELVRYDPGTAEVLTELLRREHRPSTPELRPLAQRAGVA</sequence>
<organism evidence="3 4">
    <name type="scientific">Marinactinospora rubrisoli</name>
    <dbReference type="NCBI Taxonomy" id="2715399"/>
    <lineage>
        <taxon>Bacteria</taxon>
        <taxon>Bacillati</taxon>
        <taxon>Actinomycetota</taxon>
        <taxon>Actinomycetes</taxon>
        <taxon>Streptosporangiales</taxon>
        <taxon>Nocardiopsidaceae</taxon>
        <taxon>Marinactinospora</taxon>
    </lineage>
</organism>
<dbReference type="RefSeq" id="WP_379873477.1">
    <property type="nucleotide sequence ID" value="NZ_JBHTBH010000014.1"/>
</dbReference>
<dbReference type="Proteomes" id="UP001596540">
    <property type="component" value="Unassembled WGS sequence"/>
</dbReference>
<proteinExistence type="predicted"/>
<protein>
    <submittedName>
        <fullName evidence="3">Helix-turn-helix domain-containing protein</fullName>
    </submittedName>
</protein>
<dbReference type="InterPro" id="IPR001387">
    <property type="entry name" value="Cro/C1-type_HTH"/>
</dbReference>
<dbReference type="Pfam" id="PF13560">
    <property type="entry name" value="HTH_31"/>
    <property type="match status" value="1"/>
</dbReference>
<dbReference type="Gene3D" id="1.10.260.40">
    <property type="entry name" value="lambda repressor-like DNA-binding domains"/>
    <property type="match status" value="1"/>
</dbReference>
<evidence type="ECO:0000313" key="4">
    <source>
        <dbReference type="Proteomes" id="UP001596540"/>
    </source>
</evidence>
<comment type="caution">
    <text evidence="3">The sequence shown here is derived from an EMBL/GenBank/DDBJ whole genome shotgun (WGS) entry which is preliminary data.</text>
</comment>
<accession>A0ABW2KNH5</accession>
<gene>
    <name evidence="3" type="ORF">ACFQRF_24185</name>
</gene>
<evidence type="ECO:0000256" key="1">
    <source>
        <dbReference type="ARBA" id="ARBA00023125"/>
    </source>
</evidence>
<dbReference type="SUPFAM" id="SSF47413">
    <property type="entry name" value="lambda repressor-like DNA-binding domains"/>
    <property type="match status" value="1"/>
</dbReference>
<feature type="domain" description="HTH cro/C1-type" evidence="2">
    <location>
        <begin position="2"/>
        <end position="57"/>
    </location>
</feature>
<name>A0ABW2KNH5_9ACTN</name>
<keyword evidence="4" id="KW-1185">Reference proteome</keyword>
<keyword evidence="1" id="KW-0238">DNA-binding</keyword>
<dbReference type="SMART" id="SM00530">
    <property type="entry name" value="HTH_XRE"/>
    <property type="match status" value="1"/>
</dbReference>
<dbReference type="PROSITE" id="PS50943">
    <property type="entry name" value="HTH_CROC1"/>
    <property type="match status" value="1"/>
</dbReference>
<dbReference type="EMBL" id="JBHTBH010000014">
    <property type="protein sequence ID" value="MFC7330838.1"/>
    <property type="molecule type" value="Genomic_DNA"/>
</dbReference>
<evidence type="ECO:0000313" key="3">
    <source>
        <dbReference type="EMBL" id="MFC7330838.1"/>
    </source>
</evidence>
<evidence type="ECO:0000259" key="2">
    <source>
        <dbReference type="PROSITE" id="PS50943"/>
    </source>
</evidence>
<dbReference type="InterPro" id="IPR050807">
    <property type="entry name" value="TransReg_Diox_bact_type"/>
</dbReference>
<dbReference type="CDD" id="cd00093">
    <property type="entry name" value="HTH_XRE"/>
    <property type="match status" value="1"/>
</dbReference>